<sequence>FWVPVVLNGRKIIVKAKYGPFQEALIEEVEIEEVDHLPEIRSN</sequence>
<gene>
    <name evidence="1" type="ORF">S01H4_59188</name>
</gene>
<name>X1CGH1_9ZZZZ</name>
<dbReference type="EMBL" id="BART01034676">
    <property type="protein sequence ID" value="GAH06747.1"/>
    <property type="molecule type" value="Genomic_DNA"/>
</dbReference>
<organism evidence="1">
    <name type="scientific">marine sediment metagenome</name>
    <dbReference type="NCBI Taxonomy" id="412755"/>
    <lineage>
        <taxon>unclassified sequences</taxon>
        <taxon>metagenomes</taxon>
        <taxon>ecological metagenomes</taxon>
    </lineage>
</organism>
<reference evidence="1" key="1">
    <citation type="journal article" date="2014" name="Front. Microbiol.">
        <title>High frequency of phylogenetically diverse reductive dehalogenase-homologous genes in deep subseafloor sedimentary metagenomes.</title>
        <authorList>
            <person name="Kawai M."/>
            <person name="Futagami T."/>
            <person name="Toyoda A."/>
            <person name="Takaki Y."/>
            <person name="Nishi S."/>
            <person name="Hori S."/>
            <person name="Arai W."/>
            <person name="Tsubouchi T."/>
            <person name="Morono Y."/>
            <person name="Uchiyama I."/>
            <person name="Ito T."/>
            <person name="Fujiyama A."/>
            <person name="Inagaki F."/>
            <person name="Takami H."/>
        </authorList>
    </citation>
    <scope>NUCLEOTIDE SEQUENCE</scope>
    <source>
        <strain evidence="1">Expedition CK06-06</strain>
    </source>
</reference>
<dbReference type="AlphaFoldDB" id="X1CGH1"/>
<protein>
    <submittedName>
        <fullName evidence="1">Uncharacterized protein</fullName>
    </submittedName>
</protein>
<evidence type="ECO:0000313" key="1">
    <source>
        <dbReference type="EMBL" id="GAH06747.1"/>
    </source>
</evidence>
<comment type="caution">
    <text evidence="1">The sequence shown here is derived from an EMBL/GenBank/DDBJ whole genome shotgun (WGS) entry which is preliminary data.</text>
</comment>
<accession>X1CGH1</accession>
<proteinExistence type="predicted"/>
<feature type="non-terminal residue" evidence="1">
    <location>
        <position position="1"/>
    </location>
</feature>